<evidence type="ECO:0000256" key="5">
    <source>
        <dbReference type="ARBA" id="ARBA00022806"/>
    </source>
</evidence>
<dbReference type="InterPro" id="IPR022707">
    <property type="entry name" value="Mot1_central_dom"/>
</dbReference>
<gene>
    <name evidence="12" type="primary">MOT1</name>
    <name evidence="12" type="ORF">HK105_203210</name>
</gene>
<dbReference type="PROSITE" id="PS51192">
    <property type="entry name" value="HELICASE_ATP_BIND_1"/>
    <property type="match status" value="1"/>
</dbReference>
<evidence type="ECO:0000256" key="7">
    <source>
        <dbReference type="ARBA" id="ARBA00023125"/>
    </source>
</evidence>
<feature type="region of interest" description="Disordered" evidence="9">
    <location>
        <begin position="219"/>
        <end position="259"/>
    </location>
</feature>
<feature type="compositionally biased region" description="Acidic residues" evidence="9">
    <location>
        <begin position="1780"/>
        <end position="1791"/>
    </location>
</feature>
<dbReference type="InterPro" id="IPR016024">
    <property type="entry name" value="ARM-type_fold"/>
</dbReference>
<protein>
    <submittedName>
        <fullName evidence="12">TATA-binding protein-associated factor mot1</fullName>
    </submittedName>
</protein>
<feature type="compositionally biased region" description="Basic and acidic residues" evidence="9">
    <location>
        <begin position="1793"/>
        <end position="1807"/>
    </location>
</feature>
<feature type="compositionally biased region" description="Low complexity" evidence="9">
    <location>
        <begin position="1808"/>
        <end position="1817"/>
    </location>
</feature>
<dbReference type="Gene3D" id="3.40.50.300">
    <property type="entry name" value="P-loop containing nucleotide triphosphate hydrolases"/>
    <property type="match status" value="1"/>
</dbReference>
<organism evidence="12 13">
    <name type="scientific">Polyrhizophydium stewartii</name>
    <dbReference type="NCBI Taxonomy" id="2732419"/>
    <lineage>
        <taxon>Eukaryota</taxon>
        <taxon>Fungi</taxon>
        <taxon>Fungi incertae sedis</taxon>
        <taxon>Chytridiomycota</taxon>
        <taxon>Chytridiomycota incertae sedis</taxon>
        <taxon>Chytridiomycetes</taxon>
        <taxon>Rhizophydiales</taxon>
        <taxon>Rhizophydiales incertae sedis</taxon>
        <taxon>Polyrhizophydium</taxon>
    </lineage>
</organism>
<dbReference type="CDD" id="cd18793">
    <property type="entry name" value="SF2_C_SNF"/>
    <property type="match status" value="1"/>
</dbReference>
<accession>A0ABR4NCH5</accession>
<feature type="region of interest" description="Disordered" evidence="9">
    <location>
        <begin position="72"/>
        <end position="96"/>
    </location>
</feature>
<sequence length="2141" mass="228842">MSTRLDRLVLLLDTGSTQTVRFTAARQLGDVQKQHPDELYPLLSRILVHLRSKTWETRVAAGEAIRAVAQQVPLWDPPPPPPPAPVPSGAADAAADHWDASAPAASAASAAAAASSVLGAEAEEQLLNFSTFDILHVADKGALLVGSSGGEYDVDLSGMDPKERLAFQKKQLRERLGLATQFIDVNFVEEDDLNGASAAGSSSNAAGRISVREMVKAPAKKEDAAASNEPDPYAGLSARERNRLKRKNKMAAKAGPKDSVKMLDLSSSSFKKRKVDDAPVKAEDSADPTPTTAEPMDVDDGKVVVEHKATDMTALGVYSSGDEWPFEGLCEQLCLDLFSPAWEIRHGAAIGLRELLKVHGTGIGRIVGLARDANQIRHRAWTEDLAVRLLCVLALDRFADFVGDQAVLPVRETCAQTLGVLMQFAEPELCLHVVNKGLIPLIGDPNNHQSHVAMANALLAAGSATTPNAPQPSQLTSGSWEIRHSALIGLKFWMAVRQDLLDKVLVPPPGADPRSLSPVFLAILNGLKDSNDDVRAVSSSALIPVADIVVKLLPADTIFRTLVMSLWDCLQELDDLTSATSFVMDLLSNLVTKPSIAAIMRNEASDFFERLVPQLFPFFRHAIASVRSAVIRTLSSLVDLTESDPSSNAGSWISLDLLRLVFQNFVLEESAKIVDASLELWTKLARFMLRVLASTGASPAAFALAEELPKGMMHFFALLMTAIGTPIDQSHFVQFASAGRRANPDPPAAPAVAAPPAKGKRGQKKQQQQQQQQPPPPPPTLKHSQQHSQQQQQQQRQLAMPVQTDPSGLNISLQDRAMVQQDLTVVSADAILYGRIAGATAMGRLVHTLCKSSIDPIRAKVTELLSGYASSAWAAHRVFGAVVVEEWAHEWRAQSSAGGSGGGGGGGGLLDADRLAAGVWEGFNAHLASANAGASLLYLELLPSLQAVWQECYALLRVARDARVGGVPPLPPMPTGAPTNPRLMQNVQSDGPLGPVFTVQVCEFIVSQLYPMITQALPSHGALPERHARLTAALEAFKAAQLRHDTQVHAATASTVVALDRLPAKLNPIIRALMNSVKTEENEQMQRRSARAVARMILLLNVESLSASSKGGPVNDKITRNLCVFLCADPETVGEAKTVRDRAGIITTQKAEAASARALAAMSGSGRGRKKAAGAGAGAGATATATATAGNGKAGTPTAEAVEAHTESVDMAASAAVAEASKAAENEAQMRAHRVTCRGAEAAIASLCEAFGPDLLAKLPKLWEAVSAPLAPFAAAAAAAAAGGSGSGPECGTGTGTGAGADSGLTIELDPDDAQTQPLLDGLHVLEVMVKYAHAAVGARLLDLARPVSRCLRASLALARHLAARCLASMCRVLGVPAVKVLISDVIPLASDSTSELHRQGAVECIHHVVHTMEDQVLPYLVFLIVPLLGRMSDSDEAVRFASTHVFAQLVKLAPLESGVADPAGFTAEMTAQKREERKFIGQLIGTEKVASYEVPVDIRAELRPYQKEGVSWLAFLNRYGLQGILCDDMGLGKTLQSICMMAADHFYRDRRFKETAAPDAAHCPSLVVCPSTLTGHWFFEIQKYAPFLRPFLYVGDKQERTRHRKKLASFDIIISSYESVRSDIEDLGAMRFNYLVLDEGHVIKNPNSKLTKAVKSVPAFHRLILSGTPIQNNVLELWSLFDFLMPGFLGTEAQFNERFGKPILASRDAKASSREQERGALALEALHKQVLPFLMRRMKEDVLDDLPPKIIQDYYCELSDVQKMLYESFARSEARQSIEEDLGGDGDGDGDGNVKTEDGVVKKEAKAQASSSSSSSAGGGGKPQHIFQALQYLRKVCNHPSLVLTPTHPQYRLVTEKLAKEKRSIHDLENAPKILALQQLLKDCGIGADGPGSGAGGSSGSGGGGNGISNDSAAASSATAPHRALIFAQVKTMLDIIETDLFKALMPSVTYMRLDGTTDSIKRHELVTKFNEDPSIDVLLLTTHVGGLGLNLTGADTVIFVEHDWNPMKDLQAMDRAHRIGQKRVVNVYRLITRGTLEEKIMGLQKFKLNIASAVINQDNSGIASMDTSQILDLFTLEGDSRSSGGGGGGGGGGGAGASGGAAKTDGKVSAKKALEGLDALWDESQYDDMNVDDFLKKLK</sequence>
<keyword evidence="3" id="KW-0547">Nucleotide-binding</keyword>
<feature type="region of interest" description="Disordered" evidence="9">
    <location>
        <begin position="1777"/>
        <end position="1823"/>
    </location>
</feature>
<dbReference type="InterPro" id="IPR027417">
    <property type="entry name" value="P-loop_NTPase"/>
</dbReference>
<keyword evidence="5" id="KW-0347">Helicase</keyword>
<dbReference type="Gene3D" id="3.40.50.10810">
    <property type="entry name" value="Tandem AAA-ATPase domain"/>
    <property type="match status" value="1"/>
</dbReference>
<dbReference type="InterPro" id="IPR014001">
    <property type="entry name" value="Helicase_ATP-bd"/>
</dbReference>
<evidence type="ECO:0000256" key="4">
    <source>
        <dbReference type="ARBA" id="ARBA00022801"/>
    </source>
</evidence>
<comment type="caution">
    <text evidence="12">The sequence shown here is derived from an EMBL/GenBank/DDBJ whole genome shotgun (WGS) entry which is preliminary data.</text>
</comment>
<keyword evidence="6" id="KW-0067">ATP-binding</keyword>
<dbReference type="PANTHER" id="PTHR36498">
    <property type="entry name" value="TATA-BINDING PROTEIN-ASSOCIATED FACTOR 172"/>
    <property type="match status" value="1"/>
</dbReference>
<keyword evidence="8" id="KW-0539">Nucleus</keyword>
<dbReference type="InterPro" id="IPR044078">
    <property type="entry name" value="Mot1_ATP-bd"/>
</dbReference>
<feature type="compositionally biased region" description="Pro residues" evidence="9">
    <location>
        <begin position="75"/>
        <end position="86"/>
    </location>
</feature>
<feature type="compositionally biased region" description="Low complexity" evidence="9">
    <location>
        <begin position="786"/>
        <end position="797"/>
    </location>
</feature>
<dbReference type="Pfam" id="PF00271">
    <property type="entry name" value="Helicase_C"/>
    <property type="match status" value="1"/>
</dbReference>
<dbReference type="PROSITE" id="PS51194">
    <property type="entry name" value="HELICASE_CTER"/>
    <property type="match status" value="1"/>
</dbReference>
<keyword evidence="4" id="KW-0378">Hydrolase</keyword>
<dbReference type="SMART" id="SM00487">
    <property type="entry name" value="DEXDc"/>
    <property type="match status" value="1"/>
</dbReference>
<dbReference type="InterPro" id="IPR049730">
    <property type="entry name" value="SNF2/RAD54-like_C"/>
</dbReference>
<feature type="compositionally biased region" description="Gly residues" evidence="9">
    <location>
        <begin position="1893"/>
        <end position="1908"/>
    </location>
</feature>
<dbReference type="InterPro" id="IPR038718">
    <property type="entry name" value="SNF2-like_sf"/>
</dbReference>
<proteinExistence type="predicted"/>
<evidence type="ECO:0000256" key="8">
    <source>
        <dbReference type="ARBA" id="ARBA00023242"/>
    </source>
</evidence>
<reference evidence="12 13" key="1">
    <citation type="submission" date="2023-09" db="EMBL/GenBank/DDBJ databases">
        <title>Pangenome analysis of Batrachochytrium dendrobatidis and related Chytrids.</title>
        <authorList>
            <person name="Yacoub M.N."/>
            <person name="Stajich J.E."/>
            <person name="James T.Y."/>
        </authorList>
    </citation>
    <scope>NUCLEOTIDE SEQUENCE [LARGE SCALE GENOMIC DNA]</scope>
    <source>
        <strain evidence="12 13">JEL0888</strain>
    </source>
</reference>
<feature type="region of interest" description="Disordered" evidence="9">
    <location>
        <begin position="2083"/>
        <end position="2106"/>
    </location>
</feature>
<dbReference type="Pfam" id="PF12054">
    <property type="entry name" value="DUF3535"/>
    <property type="match status" value="1"/>
</dbReference>
<dbReference type="CDD" id="cd17999">
    <property type="entry name" value="DEXHc_Mot1"/>
    <property type="match status" value="1"/>
</dbReference>
<feature type="domain" description="Helicase ATP-binding" evidence="10">
    <location>
        <begin position="1515"/>
        <end position="1688"/>
    </location>
</feature>
<evidence type="ECO:0000256" key="1">
    <source>
        <dbReference type="ARBA" id="ARBA00004123"/>
    </source>
</evidence>
<keyword evidence="13" id="KW-1185">Reference proteome</keyword>
<feature type="region of interest" description="Disordered" evidence="9">
    <location>
        <begin position="274"/>
        <end position="297"/>
    </location>
</feature>
<dbReference type="SUPFAM" id="SSF48371">
    <property type="entry name" value="ARM repeat"/>
    <property type="match status" value="1"/>
</dbReference>
<dbReference type="Proteomes" id="UP001527925">
    <property type="component" value="Unassembled WGS sequence"/>
</dbReference>
<evidence type="ECO:0000256" key="2">
    <source>
        <dbReference type="ARBA" id="ARBA00022737"/>
    </source>
</evidence>
<comment type="subcellular location">
    <subcellularLocation>
        <location evidence="1">Nucleus</location>
    </subcellularLocation>
</comment>
<feature type="region of interest" description="Disordered" evidence="9">
    <location>
        <begin position="1893"/>
        <end position="1915"/>
    </location>
</feature>
<feature type="compositionally biased region" description="Gly residues" evidence="9">
    <location>
        <begin position="2085"/>
        <end position="2101"/>
    </location>
</feature>
<name>A0ABR4NCH5_9FUNG</name>
<evidence type="ECO:0000313" key="13">
    <source>
        <dbReference type="Proteomes" id="UP001527925"/>
    </source>
</evidence>
<feature type="region of interest" description="Disordered" evidence="9">
    <location>
        <begin position="739"/>
        <end position="809"/>
    </location>
</feature>
<dbReference type="SMART" id="SM00490">
    <property type="entry name" value="HELICc"/>
    <property type="match status" value="1"/>
</dbReference>
<feature type="compositionally biased region" description="Basic and acidic residues" evidence="9">
    <location>
        <begin position="274"/>
        <end position="284"/>
    </location>
</feature>
<evidence type="ECO:0000256" key="3">
    <source>
        <dbReference type="ARBA" id="ARBA00022741"/>
    </source>
</evidence>
<evidence type="ECO:0000256" key="6">
    <source>
        <dbReference type="ARBA" id="ARBA00022840"/>
    </source>
</evidence>
<dbReference type="InterPro" id="IPR044972">
    <property type="entry name" value="Mot1"/>
</dbReference>
<evidence type="ECO:0000259" key="11">
    <source>
        <dbReference type="PROSITE" id="PS51194"/>
    </source>
</evidence>
<evidence type="ECO:0000313" key="12">
    <source>
        <dbReference type="EMBL" id="KAL2917146.1"/>
    </source>
</evidence>
<evidence type="ECO:0000256" key="9">
    <source>
        <dbReference type="SAM" id="MobiDB-lite"/>
    </source>
</evidence>
<keyword evidence="2" id="KW-0677">Repeat</keyword>
<evidence type="ECO:0000259" key="10">
    <source>
        <dbReference type="PROSITE" id="PS51192"/>
    </source>
</evidence>
<dbReference type="EMBL" id="JADGIZ020000012">
    <property type="protein sequence ID" value="KAL2917146.1"/>
    <property type="molecule type" value="Genomic_DNA"/>
</dbReference>
<dbReference type="InterPro" id="IPR011989">
    <property type="entry name" value="ARM-like"/>
</dbReference>
<dbReference type="InterPro" id="IPR001650">
    <property type="entry name" value="Helicase_C-like"/>
</dbReference>
<keyword evidence="7" id="KW-0238">DNA-binding</keyword>
<feature type="domain" description="Helicase C-terminal" evidence="11">
    <location>
        <begin position="1912"/>
        <end position="2063"/>
    </location>
</feature>
<dbReference type="Gene3D" id="1.25.10.10">
    <property type="entry name" value="Leucine-rich Repeat Variant"/>
    <property type="match status" value="3"/>
</dbReference>
<dbReference type="PANTHER" id="PTHR36498:SF1">
    <property type="entry name" value="TATA-BINDING PROTEIN-ASSOCIATED FACTOR 172"/>
    <property type="match status" value="1"/>
</dbReference>
<dbReference type="SUPFAM" id="SSF52540">
    <property type="entry name" value="P-loop containing nucleoside triphosphate hydrolases"/>
    <property type="match status" value="2"/>
</dbReference>
<dbReference type="InterPro" id="IPR000330">
    <property type="entry name" value="SNF2_N"/>
</dbReference>
<dbReference type="Pfam" id="PF00176">
    <property type="entry name" value="SNF2-rel_dom"/>
    <property type="match status" value="1"/>
</dbReference>